<comment type="cofactor">
    <cofactor evidence="1">
        <name>L-ascorbate</name>
        <dbReference type="ChEBI" id="CHEBI:38290"/>
    </cofactor>
</comment>
<evidence type="ECO:0000256" key="3">
    <source>
        <dbReference type="ARBA" id="ARBA00022723"/>
    </source>
</evidence>
<keyword evidence="6" id="KW-0560">Oxidoreductase</keyword>
<keyword evidence="5" id="KW-0812">Transmembrane</keyword>
<gene>
    <name evidence="10" type="ORF">SEVIR_5G119800v2</name>
</gene>
<accession>A0A4U6UGD2</accession>
<keyword evidence="4" id="KW-0223">Dioxygenase</keyword>
<proteinExistence type="predicted"/>
<evidence type="ECO:0000256" key="7">
    <source>
        <dbReference type="ARBA" id="ARBA00023004"/>
    </source>
</evidence>
<dbReference type="Proteomes" id="UP000298652">
    <property type="component" value="Chromosome 5"/>
</dbReference>
<evidence type="ECO:0000313" key="10">
    <source>
        <dbReference type="EMBL" id="TKW13724.1"/>
    </source>
</evidence>
<evidence type="ECO:0000256" key="2">
    <source>
        <dbReference type="ARBA" id="ARBA00004648"/>
    </source>
</evidence>
<sequence>MVPWFQCGPLGSDIISFCVVSRLNGEESCRSVNLQGIGIGSQGADGCRVAACRGREENWRRRSMGPGIGALLVLVAACLASAAPCTSASSRKFDLNTVQSYLVNSSGGSFFASSQFAFDPSKSKRLSWHPRVFLYKGFLSDMECDHLISMAHGKKESSSVVATGATSSSQNNTDESIKMYMADSKDTIVSKIEDRISIWSFLPKDFGESMQILKYEVNKSGYNNYGSQSSSGNDRLVTVLIYLSDVKRGGETVFPRSEVQGTQVEQGAASECVGYAVQPVKGNAILLFNLKPDGVIDKDSQYEVCSVLEGEEWLAVKHIHLRKTDTPKSLFASEDECTDEDARCVGWAAGGECDRNPLFMIGSPDYYGTCRKSCRVC</sequence>
<dbReference type="Gramene" id="TKW13724">
    <property type="protein sequence ID" value="TKW13724"/>
    <property type="gene ID" value="SEVIR_5G119800v2"/>
</dbReference>
<comment type="catalytic activity">
    <reaction evidence="8">
        <text>L-prolyl-[collagen] + 2-oxoglutarate + O2 = trans-4-hydroxy-L-prolyl-[collagen] + succinate + CO2</text>
        <dbReference type="Rhea" id="RHEA:18945"/>
        <dbReference type="Rhea" id="RHEA-COMP:11676"/>
        <dbReference type="Rhea" id="RHEA-COMP:11680"/>
        <dbReference type="ChEBI" id="CHEBI:15379"/>
        <dbReference type="ChEBI" id="CHEBI:16526"/>
        <dbReference type="ChEBI" id="CHEBI:16810"/>
        <dbReference type="ChEBI" id="CHEBI:30031"/>
        <dbReference type="ChEBI" id="CHEBI:50342"/>
        <dbReference type="ChEBI" id="CHEBI:61965"/>
        <dbReference type="EC" id="1.14.11.2"/>
    </reaction>
</comment>
<keyword evidence="5" id="KW-0735">Signal-anchor</keyword>
<dbReference type="SMART" id="SM00702">
    <property type="entry name" value="P4Hc"/>
    <property type="match status" value="1"/>
</dbReference>
<evidence type="ECO:0000256" key="8">
    <source>
        <dbReference type="ARBA" id="ARBA00049169"/>
    </source>
</evidence>
<evidence type="ECO:0000256" key="5">
    <source>
        <dbReference type="ARBA" id="ARBA00022968"/>
    </source>
</evidence>
<evidence type="ECO:0000256" key="1">
    <source>
        <dbReference type="ARBA" id="ARBA00001961"/>
    </source>
</evidence>
<feature type="domain" description="Prolyl 4-hydroxylase alpha subunit" evidence="9">
    <location>
        <begin position="130"/>
        <end position="320"/>
    </location>
</feature>
<name>A0A4U6UGD2_SETVI</name>
<evidence type="ECO:0000259" key="9">
    <source>
        <dbReference type="SMART" id="SM00702"/>
    </source>
</evidence>
<dbReference type="InterPro" id="IPR045054">
    <property type="entry name" value="P4HA-like"/>
</dbReference>
<keyword evidence="11" id="KW-1185">Reference proteome</keyword>
<keyword evidence="3" id="KW-0479">Metal-binding</keyword>
<dbReference type="GO" id="GO:0004656">
    <property type="term" value="F:procollagen-proline 4-dioxygenase activity"/>
    <property type="evidence" value="ECO:0007669"/>
    <property type="project" value="UniProtKB-EC"/>
</dbReference>
<reference evidence="10" key="1">
    <citation type="submission" date="2019-03" db="EMBL/GenBank/DDBJ databases">
        <title>WGS assembly of Setaria viridis.</title>
        <authorList>
            <person name="Huang P."/>
            <person name="Jenkins J."/>
            <person name="Grimwood J."/>
            <person name="Barry K."/>
            <person name="Healey A."/>
            <person name="Mamidi S."/>
            <person name="Sreedasyam A."/>
            <person name="Shu S."/>
            <person name="Feldman M."/>
            <person name="Wu J."/>
            <person name="Yu Y."/>
            <person name="Chen C."/>
            <person name="Johnson J."/>
            <person name="Rokhsar D."/>
            <person name="Baxter I."/>
            <person name="Schmutz J."/>
            <person name="Brutnell T."/>
            <person name="Kellogg E."/>
        </authorList>
    </citation>
    <scope>NUCLEOTIDE SEQUENCE [LARGE SCALE GENOMIC DNA]</scope>
</reference>
<evidence type="ECO:0000256" key="4">
    <source>
        <dbReference type="ARBA" id="ARBA00022964"/>
    </source>
</evidence>
<dbReference type="Gene3D" id="2.60.120.620">
    <property type="entry name" value="q2cbj1_9rhob like domain"/>
    <property type="match status" value="1"/>
</dbReference>
<dbReference type="EMBL" id="CM016556">
    <property type="protein sequence ID" value="TKW13724.1"/>
    <property type="molecule type" value="Genomic_DNA"/>
</dbReference>
<evidence type="ECO:0000256" key="6">
    <source>
        <dbReference type="ARBA" id="ARBA00023002"/>
    </source>
</evidence>
<dbReference type="GO" id="GO:0031418">
    <property type="term" value="F:L-ascorbic acid binding"/>
    <property type="evidence" value="ECO:0007669"/>
    <property type="project" value="InterPro"/>
</dbReference>
<evidence type="ECO:0000313" key="11">
    <source>
        <dbReference type="Proteomes" id="UP000298652"/>
    </source>
</evidence>
<protein>
    <recommendedName>
        <fullName evidence="9">Prolyl 4-hydroxylase alpha subunit domain-containing protein</fullName>
    </recommendedName>
</protein>
<organism evidence="10 11">
    <name type="scientific">Setaria viridis</name>
    <name type="common">Green bristlegrass</name>
    <name type="synonym">Setaria italica subsp. viridis</name>
    <dbReference type="NCBI Taxonomy" id="4556"/>
    <lineage>
        <taxon>Eukaryota</taxon>
        <taxon>Viridiplantae</taxon>
        <taxon>Streptophyta</taxon>
        <taxon>Embryophyta</taxon>
        <taxon>Tracheophyta</taxon>
        <taxon>Spermatophyta</taxon>
        <taxon>Magnoliopsida</taxon>
        <taxon>Liliopsida</taxon>
        <taxon>Poales</taxon>
        <taxon>Poaceae</taxon>
        <taxon>PACMAD clade</taxon>
        <taxon>Panicoideae</taxon>
        <taxon>Panicodae</taxon>
        <taxon>Paniceae</taxon>
        <taxon>Cenchrinae</taxon>
        <taxon>Setaria</taxon>
    </lineage>
</organism>
<dbReference type="PANTHER" id="PTHR10869">
    <property type="entry name" value="PROLYL 4-HYDROXYLASE ALPHA SUBUNIT"/>
    <property type="match status" value="1"/>
</dbReference>
<dbReference type="GO" id="GO:0005789">
    <property type="term" value="C:endoplasmic reticulum membrane"/>
    <property type="evidence" value="ECO:0007669"/>
    <property type="project" value="UniProtKB-SubCell"/>
</dbReference>
<dbReference type="InterPro" id="IPR006620">
    <property type="entry name" value="Pro_4_hyd_alph"/>
</dbReference>
<dbReference type="PANTHER" id="PTHR10869:SF148">
    <property type="entry name" value="PROCOLLAGEN-PROLINE 4-DIOXYGENASE"/>
    <property type="match status" value="1"/>
</dbReference>
<dbReference type="GO" id="GO:0005506">
    <property type="term" value="F:iron ion binding"/>
    <property type="evidence" value="ECO:0007669"/>
    <property type="project" value="InterPro"/>
</dbReference>
<keyword evidence="7" id="KW-0408">Iron</keyword>
<dbReference type="AlphaFoldDB" id="A0A4U6UGD2"/>
<comment type="subcellular location">
    <subcellularLocation>
        <location evidence="2">Endoplasmic reticulum membrane</location>
        <topology evidence="2">Single-pass type II membrane protein</topology>
    </subcellularLocation>
</comment>
<dbReference type="FunFam" id="2.60.120.620:FF:000030">
    <property type="entry name" value="Proline HYdroxylase"/>
    <property type="match status" value="1"/>
</dbReference>
<dbReference type="OMA" id="IWSDCTK"/>